<dbReference type="RefSeq" id="WP_345347899.1">
    <property type="nucleotide sequence ID" value="NZ_BAABHJ010000002.1"/>
</dbReference>
<organism evidence="5 6">
    <name type="scientific">Actinoallomurus liliacearum</name>
    <dbReference type="NCBI Taxonomy" id="1080073"/>
    <lineage>
        <taxon>Bacteria</taxon>
        <taxon>Bacillati</taxon>
        <taxon>Actinomycetota</taxon>
        <taxon>Actinomycetes</taxon>
        <taxon>Streptosporangiales</taxon>
        <taxon>Thermomonosporaceae</taxon>
        <taxon>Actinoallomurus</taxon>
    </lineage>
</organism>
<comment type="caution">
    <text evidence="5">The sequence shown here is derived from an EMBL/GenBank/DDBJ whole genome shotgun (WGS) entry which is preliminary data.</text>
</comment>
<dbReference type="Proteomes" id="UP001500212">
    <property type="component" value="Unassembled WGS sequence"/>
</dbReference>
<evidence type="ECO:0000256" key="3">
    <source>
        <dbReference type="ARBA" id="ARBA00023163"/>
    </source>
</evidence>
<gene>
    <name evidence="5" type="ORF">GCM10023195_06390</name>
</gene>
<dbReference type="InterPro" id="IPR009057">
    <property type="entry name" value="Homeodomain-like_sf"/>
</dbReference>
<name>A0ABP8TA16_9ACTN</name>
<dbReference type="InterPro" id="IPR046532">
    <property type="entry name" value="DUF6597"/>
</dbReference>
<dbReference type="Pfam" id="PF20240">
    <property type="entry name" value="DUF6597"/>
    <property type="match status" value="1"/>
</dbReference>
<dbReference type="InterPro" id="IPR050204">
    <property type="entry name" value="AraC_XylS_family_regulators"/>
</dbReference>
<dbReference type="SUPFAM" id="SSF46689">
    <property type="entry name" value="Homeodomain-like"/>
    <property type="match status" value="1"/>
</dbReference>
<evidence type="ECO:0000313" key="5">
    <source>
        <dbReference type="EMBL" id="GAA4602182.1"/>
    </source>
</evidence>
<evidence type="ECO:0000256" key="2">
    <source>
        <dbReference type="ARBA" id="ARBA00023125"/>
    </source>
</evidence>
<dbReference type="SMART" id="SM00342">
    <property type="entry name" value="HTH_ARAC"/>
    <property type="match status" value="1"/>
</dbReference>
<keyword evidence="6" id="KW-1185">Reference proteome</keyword>
<evidence type="ECO:0000313" key="6">
    <source>
        <dbReference type="Proteomes" id="UP001500212"/>
    </source>
</evidence>
<dbReference type="PANTHER" id="PTHR46796">
    <property type="entry name" value="HTH-TYPE TRANSCRIPTIONAL ACTIVATOR RHAS-RELATED"/>
    <property type="match status" value="1"/>
</dbReference>
<keyword evidence="3" id="KW-0804">Transcription</keyword>
<protein>
    <submittedName>
        <fullName evidence="5">AraC family transcriptional regulator</fullName>
    </submittedName>
</protein>
<sequence>MVNGIGGVILECPDPGSGPRMVAARPAPVLRPYVAGYAGLRVDAARPLRGRAVATCRVTLFLDFAASVRLVAAEDRPLRVQASHVTGLHDRPVLFEQRSHHRGMAVELTPTGAYALFGVPMRELSNTTVDLADLLGSRAEPLTERLRAAPDWATRFELLDRLLPAWLCAGPEPAPTVLRAWRLLRRTGGAVSVATMAEETGVTRRCLEMRFAEQIGLPPKTIARLLRFERAARLLTASASPAPAQVAAVCGYADQAHLSREFRRLAGRTPTGLRAEHAAAITLRRSHGASDL</sequence>
<keyword evidence="1" id="KW-0805">Transcription regulation</keyword>
<proteinExistence type="predicted"/>
<evidence type="ECO:0000256" key="1">
    <source>
        <dbReference type="ARBA" id="ARBA00023015"/>
    </source>
</evidence>
<dbReference type="Pfam" id="PF12833">
    <property type="entry name" value="HTH_18"/>
    <property type="match status" value="1"/>
</dbReference>
<dbReference type="PROSITE" id="PS01124">
    <property type="entry name" value="HTH_ARAC_FAMILY_2"/>
    <property type="match status" value="1"/>
</dbReference>
<feature type="domain" description="HTH araC/xylS-type" evidence="4">
    <location>
        <begin position="184"/>
        <end position="276"/>
    </location>
</feature>
<keyword evidence="2" id="KW-0238">DNA-binding</keyword>
<reference evidence="6" key="1">
    <citation type="journal article" date="2019" name="Int. J. Syst. Evol. Microbiol.">
        <title>The Global Catalogue of Microorganisms (GCM) 10K type strain sequencing project: providing services to taxonomists for standard genome sequencing and annotation.</title>
        <authorList>
            <consortium name="The Broad Institute Genomics Platform"/>
            <consortium name="The Broad Institute Genome Sequencing Center for Infectious Disease"/>
            <person name="Wu L."/>
            <person name="Ma J."/>
        </authorList>
    </citation>
    <scope>NUCLEOTIDE SEQUENCE [LARGE SCALE GENOMIC DNA]</scope>
    <source>
        <strain evidence="6">JCM 17938</strain>
    </source>
</reference>
<accession>A0ABP8TA16</accession>
<dbReference type="EMBL" id="BAABHJ010000002">
    <property type="protein sequence ID" value="GAA4602182.1"/>
    <property type="molecule type" value="Genomic_DNA"/>
</dbReference>
<dbReference type="InterPro" id="IPR018060">
    <property type="entry name" value="HTH_AraC"/>
</dbReference>
<dbReference type="Gene3D" id="1.10.10.60">
    <property type="entry name" value="Homeodomain-like"/>
    <property type="match status" value="1"/>
</dbReference>
<evidence type="ECO:0000259" key="4">
    <source>
        <dbReference type="PROSITE" id="PS01124"/>
    </source>
</evidence>
<dbReference type="PANTHER" id="PTHR46796:SF15">
    <property type="entry name" value="BLL1074 PROTEIN"/>
    <property type="match status" value="1"/>
</dbReference>